<dbReference type="Pfam" id="PF01083">
    <property type="entry name" value="Cutinase"/>
    <property type="match status" value="1"/>
</dbReference>
<dbReference type="EMBL" id="JAEUWV010000004">
    <property type="protein sequence ID" value="MCO6394292.1"/>
    <property type="molecule type" value="Genomic_DNA"/>
</dbReference>
<protein>
    <submittedName>
        <fullName evidence="6">Cutinase family protein</fullName>
    </submittedName>
</protein>
<reference evidence="6 7" key="1">
    <citation type="submission" date="2021-01" db="EMBL/GenBank/DDBJ databases">
        <title>Identification and Characterization of Corynebacterium sp.</title>
        <authorList>
            <person name="Luo Q."/>
            <person name="Qu P."/>
            <person name="Chen Q."/>
        </authorList>
    </citation>
    <scope>NUCLEOTIDE SEQUENCE [LARGE SCALE GENOMIC DNA]</scope>
    <source>
        <strain evidence="6 7">MC-18</strain>
    </source>
</reference>
<keyword evidence="3" id="KW-0378">Hydrolase</keyword>
<dbReference type="SUPFAM" id="SSF53474">
    <property type="entry name" value="alpha/beta-Hydrolases"/>
    <property type="match status" value="1"/>
</dbReference>
<dbReference type="SMART" id="SM01110">
    <property type="entry name" value="Cutinase"/>
    <property type="match status" value="1"/>
</dbReference>
<sequence length="294" mass="30663">MRAFASLRSVLVAAATAALVAVGAAAPASAQQLQLPAPIAPSFRLPSLLKSQGCKSEYLIAVPGGVNTMPGLPRNLPHGGNVWLTGVLTQLYTGGQIQPLWIAYDAAPFATTQYQTASNRGYAETKKAVAGIANACPNARFSFTGYSLGADIVSRMLNSIAHDRGPIAKERVASAALFSSPYQGGNGAVMAAGTSPHVRGALGELEGGYGDLGERVLEICNTGDIVCSPTENQREIVDPAMDVNLSSGGMPRWVIDIARANDGRTSSIIHSIGAHGSYTLAQQHEAANWIANHR</sequence>
<comment type="caution">
    <text evidence="6">The sequence shown here is derived from an EMBL/GenBank/DDBJ whole genome shotgun (WGS) entry which is preliminary data.</text>
</comment>
<evidence type="ECO:0000256" key="3">
    <source>
        <dbReference type="ARBA" id="ARBA00022801"/>
    </source>
</evidence>
<dbReference type="Gene3D" id="3.40.50.1820">
    <property type="entry name" value="alpha/beta hydrolase"/>
    <property type="match status" value="1"/>
</dbReference>
<keyword evidence="5" id="KW-0732">Signal</keyword>
<keyword evidence="7" id="KW-1185">Reference proteome</keyword>
<dbReference type="InterPro" id="IPR000675">
    <property type="entry name" value="Cutinase/axe"/>
</dbReference>
<evidence type="ECO:0000256" key="5">
    <source>
        <dbReference type="SAM" id="SignalP"/>
    </source>
</evidence>
<dbReference type="Proteomes" id="UP001205920">
    <property type="component" value="Unassembled WGS sequence"/>
</dbReference>
<dbReference type="PANTHER" id="PTHR33630:SF9">
    <property type="entry name" value="CUTINASE 4"/>
    <property type="match status" value="1"/>
</dbReference>
<keyword evidence="2" id="KW-0719">Serine esterase</keyword>
<dbReference type="PANTHER" id="PTHR33630">
    <property type="entry name" value="CUTINASE RV1984C-RELATED-RELATED"/>
    <property type="match status" value="1"/>
</dbReference>
<dbReference type="AlphaFoldDB" id="A0AAW5HVH0"/>
<keyword evidence="4" id="KW-1015">Disulfide bond</keyword>
<evidence type="ECO:0000313" key="6">
    <source>
        <dbReference type="EMBL" id="MCO6394292.1"/>
    </source>
</evidence>
<comment type="similarity">
    <text evidence="1">Belongs to the cutinase family.</text>
</comment>
<proteinExistence type="inferred from homology"/>
<feature type="chain" id="PRO_5043520895" evidence="5">
    <location>
        <begin position="31"/>
        <end position="294"/>
    </location>
</feature>
<evidence type="ECO:0000256" key="1">
    <source>
        <dbReference type="ARBA" id="ARBA00007534"/>
    </source>
</evidence>
<evidence type="ECO:0000256" key="2">
    <source>
        <dbReference type="ARBA" id="ARBA00022487"/>
    </source>
</evidence>
<evidence type="ECO:0000313" key="7">
    <source>
        <dbReference type="Proteomes" id="UP001205920"/>
    </source>
</evidence>
<accession>A0AAW5HVH0</accession>
<dbReference type="GO" id="GO:0052689">
    <property type="term" value="F:carboxylic ester hydrolase activity"/>
    <property type="evidence" value="ECO:0007669"/>
    <property type="project" value="UniProtKB-KW"/>
</dbReference>
<evidence type="ECO:0000256" key="4">
    <source>
        <dbReference type="ARBA" id="ARBA00023157"/>
    </source>
</evidence>
<gene>
    <name evidence="6" type="ORF">JMN37_04765</name>
</gene>
<dbReference type="RefSeq" id="WP_252931182.1">
    <property type="nucleotide sequence ID" value="NZ_JAEUWV010000004.1"/>
</dbReference>
<name>A0AAW5HVH0_9CORY</name>
<dbReference type="InterPro" id="IPR029058">
    <property type="entry name" value="AB_hydrolase_fold"/>
</dbReference>
<feature type="signal peptide" evidence="5">
    <location>
        <begin position="1"/>
        <end position="30"/>
    </location>
</feature>
<organism evidence="6 7">
    <name type="scientific">Corynebacterium lipophilum</name>
    <dbReference type="NCBI Taxonomy" id="2804918"/>
    <lineage>
        <taxon>Bacteria</taxon>
        <taxon>Bacillati</taxon>
        <taxon>Actinomycetota</taxon>
        <taxon>Actinomycetes</taxon>
        <taxon>Mycobacteriales</taxon>
        <taxon>Corynebacteriaceae</taxon>
        <taxon>Corynebacterium</taxon>
    </lineage>
</organism>